<feature type="transmembrane region" description="Helical" evidence="8">
    <location>
        <begin position="459"/>
        <end position="481"/>
    </location>
</feature>
<feature type="transmembrane region" description="Helical" evidence="8">
    <location>
        <begin position="397"/>
        <end position="418"/>
    </location>
</feature>
<keyword evidence="5 8" id="KW-1133">Transmembrane helix</keyword>
<dbReference type="SUPFAM" id="SSF103473">
    <property type="entry name" value="MFS general substrate transporter"/>
    <property type="match status" value="1"/>
</dbReference>
<feature type="transmembrane region" description="Helical" evidence="8">
    <location>
        <begin position="171"/>
        <end position="191"/>
    </location>
</feature>
<gene>
    <name evidence="10" type="ORF">FOC1_g10004173</name>
</gene>
<feature type="transmembrane region" description="Helical" evidence="8">
    <location>
        <begin position="357"/>
        <end position="377"/>
    </location>
</feature>
<dbReference type="VEuPathDB" id="FungiDB:FOC1_g10004173"/>
<evidence type="ECO:0000313" key="10">
    <source>
        <dbReference type="EMBL" id="ENH70187.1"/>
    </source>
</evidence>
<sequence>MPFAVGTATTKQDLAVAQAEAPQLAKVKWWADPGMRVLYFYAAILCVCSATTGYDGSMLNTSQAMDDWQDYFGKPKGSKLGILNSIYQIGSIASFPFAPFMADHFGRKIPIATGCLIMILGAFISAFTNGFGMYLGGRFLVGFGNSLAQLSCPVLLTEICHPQHRAIVSAIYNCLWNLGATLCAFIGLGTININSNWSWRSITLIQAVPSLIQITFIYWIPESPRWLMAHERHEEALDILAKYHANGDANNATVQFEYTEIKETIALEYQAQKSGSYLDFLRTRGNRYRLMLLVSLGIISQYSGNALISNYSNIIYEGAGIKDQAQKTGLNAGENMLKLFVAIGCSMGIDRFGRRPLFLTATVGMLLFFLAWTIVAARFEAGGEVEIKRLGYPQIALIWLFDVCYSIAWSGLIVAYALEICPFRLRARGLTIMNFFIQVALTIGNQTNPIALDNLPNKWNFWCFYTVWIAVELAFVFFFYVETKGPTLEEIARIFDGDDANVAQVDLKDTEKQAVFETTEQYQVGRITNKLNCGKAKYHFPFHVANEVAEKESLVFPWDPEAITKKDRSKRHIPSRLGSTPPKAQPPALLLLEHGGYRPIPFSTVFFKLLRTLSRDGPMANGDRVRKPPGRPTSGFEVASSKRSCSSGYAQTACCKGNTKGLDVYRQYKWYKLETDCARDEGDKPCITETVTTGTCRSSCPDGKVKVALNSKNNKCGKGTSAYCCDVTASYDDRDIDWDNLKDLIKEWVEKPTCPNIKFSDLEKGKLSSRSLGAMALDPDEQLFELTKRESLHKMSAGMTMVLIVQQVMQAQKNSCATREYRELLDKSLPKKWKHLVSTTFAGTFLLLQDAVSTLEVAWIWVCSVDEEEKWEETKLKINLGKPNSTSCSIPSLDFYDPSSLEDPRDKPSDDDIEKFFGPANRPIGPLGPNGKFIWPLNEMLWPSAWTNKGLDKRGSGKRRPFNPMCNNAAKTTWLMHSEPYPSGDNRDFFEKKTGDNKRY</sequence>
<dbReference type="PROSITE" id="PS50850">
    <property type="entry name" value="MFS"/>
    <property type="match status" value="1"/>
</dbReference>
<dbReference type="InterPro" id="IPR005828">
    <property type="entry name" value="MFS_sugar_transport-like"/>
</dbReference>
<dbReference type="InterPro" id="IPR020846">
    <property type="entry name" value="MFS_dom"/>
</dbReference>
<accession>N4UFQ3</accession>
<keyword evidence="3" id="KW-0813">Transport</keyword>
<name>N4UFQ3_FUSC1</name>
<dbReference type="InterPro" id="IPR003663">
    <property type="entry name" value="Sugar/inositol_transpt"/>
</dbReference>
<dbReference type="HOGENOM" id="CLU_299762_0_0_1"/>
<evidence type="ECO:0000313" key="11">
    <source>
        <dbReference type="Proteomes" id="UP000016928"/>
    </source>
</evidence>
<dbReference type="Gene3D" id="1.20.1250.20">
    <property type="entry name" value="MFS general substrate transporter like domains"/>
    <property type="match status" value="1"/>
</dbReference>
<feature type="transmembrane region" description="Helical" evidence="8">
    <location>
        <begin position="197"/>
        <end position="220"/>
    </location>
</feature>
<dbReference type="PANTHER" id="PTHR48022:SF66">
    <property type="entry name" value="MFS HEXOSE TRANSPORTER"/>
    <property type="match status" value="1"/>
</dbReference>
<dbReference type="Proteomes" id="UP000016928">
    <property type="component" value="Unassembled WGS sequence"/>
</dbReference>
<dbReference type="GO" id="GO:0005351">
    <property type="term" value="F:carbohydrate:proton symporter activity"/>
    <property type="evidence" value="ECO:0007669"/>
    <property type="project" value="TreeGrafter"/>
</dbReference>
<evidence type="ECO:0000259" key="9">
    <source>
        <dbReference type="PROSITE" id="PS50850"/>
    </source>
</evidence>
<protein>
    <submittedName>
        <fullName evidence="10">Lactose permease</fullName>
    </submittedName>
</protein>
<evidence type="ECO:0000256" key="6">
    <source>
        <dbReference type="ARBA" id="ARBA00023136"/>
    </source>
</evidence>
<evidence type="ECO:0000256" key="3">
    <source>
        <dbReference type="ARBA" id="ARBA00022448"/>
    </source>
</evidence>
<evidence type="ECO:0000256" key="8">
    <source>
        <dbReference type="SAM" id="Phobius"/>
    </source>
</evidence>
<organism evidence="10 11">
    <name type="scientific">Fusarium oxysporum f. sp. cubense (strain race 1)</name>
    <name type="common">Panama disease fungus</name>
    <dbReference type="NCBI Taxonomy" id="1229664"/>
    <lineage>
        <taxon>Eukaryota</taxon>
        <taxon>Fungi</taxon>
        <taxon>Dikarya</taxon>
        <taxon>Ascomycota</taxon>
        <taxon>Pezizomycotina</taxon>
        <taxon>Sordariomycetes</taxon>
        <taxon>Hypocreomycetidae</taxon>
        <taxon>Hypocreales</taxon>
        <taxon>Nectriaceae</taxon>
        <taxon>Fusarium</taxon>
        <taxon>Fusarium oxysporum species complex</taxon>
    </lineage>
</organism>
<dbReference type="OrthoDB" id="6133115at2759"/>
<keyword evidence="6 8" id="KW-0472">Membrane</keyword>
<dbReference type="InterPro" id="IPR050360">
    <property type="entry name" value="MFS_Sugar_Transporters"/>
</dbReference>
<dbReference type="EMBL" id="KB730206">
    <property type="protein sequence ID" value="ENH70187.1"/>
    <property type="molecule type" value="Genomic_DNA"/>
</dbReference>
<feature type="region of interest" description="Disordered" evidence="7">
    <location>
        <begin position="977"/>
        <end position="1000"/>
    </location>
</feature>
<reference evidence="11" key="1">
    <citation type="submission" date="2012-09" db="EMBL/GenBank/DDBJ databases">
        <title>Genome sequencing and comparative transcriptomics of race 1 and race 4 of banana pathogen: Fusarium oxysporum f. sp. cubense.</title>
        <authorList>
            <person name="Fang X."/>
            <person name="Huang J."/>
        </authorList>
    </citation>
    <scope>NUCLEOTIDE SEQUENCE [LARGE SCALE GENOMIC DNA]</scope>
    <source>
        <strain evidence="11">race 1</strain>
    </source>
</reference>
<proteinExistence type="inferred from homology"/>
<dbReference type="NCBIfam" id="TIGR00879">
    <property type="entry name" value="SP"/>
    <property type="match status" value="1"/>
</dbReference>
<feature type="transmembrane region" description="Helical" evidence="8">
    <location>
        <begin position="80"/>
        <end position="102"/>
    </location>
</feature>
<dbReference type="Pfam" id="PF00083">
    <property type="entry name" value="Sugar_tr"/>
    <property type="match status" value="1"/>
</dbReference>
<feature type="region of interest" description="Disordered" evidence="7">
    <location>
        <begin position="618"/>
        <end position="637"/>
    </location>
</feature>
<evidence type="ECO:0000256" key="2">
    <source>
        <dbReference type="ARBA" id="ARBA00010992"/>
    </source>
</evidence>
<feature type="domain" description="Major facilitator superfamily (MFS) profile" evidence="9">
    <location>
        <begin position="41"/>
        <end position="484"/>
    </location>
</feature>
<dbReference type="InterPro" id="IPR036259">
    <property type="entry name" value="MFS_trans_sf"/>
</dbReference>
<reference evidence="11" key="2">
    <citation type="journal article" date="2014" name="PLoS ONE">
        <title>Genome and Transcriptome Analysis of the Fungal Pathogen Fusarium oxysporum f. sp. cubense Causing Banana Vascular Wilt Disease.</title>
        <authorList>
            <person name="Guo L."/>
            <person name="Han L."/>
            <person name="Yang L."/>
            <person name="Zeng H."/>
            <person name="Fan D."/>
            <person name="Zhu Y."/>
            <person name="Feng Y."/>
            <person name="Wang G."/>
            <person name="Peng C."/>
            <person name="Jiang X."/>
            <person name="Zhou D."/>
            <person name="Ni P."/>
            <person name="Liang C."/>
            <person name="Liu L."/>
            <person name="Wang J."/>
            <person name="Mao C."/>
            <person name="Fang X."/>
            <person name="Peng M."/>
            <person name="Huang J."/>
        </authorList>
    </citation>
    <scope>NUCLEOTIDE SEQUENCE [LARGE SCALE GENOMIC DNA]</scope>
    <source>
        <strain evidence="11">race 1</strain>
    </source>
</reference>
<dbReference type="PANTHER" id="PTHR48022">
    <property type="entry name" value="PLASTIDIC GLUCOSE TRANSPORTER 4"/>
    <property type="match status" value="1"/>
</dbReference>
<evidence type="ECO:0000256" key="7">
    <source>
        <dbReference type="SAM" id="MobiDB-lite"/>
    </source>
</evidence>
<dbReference type="AlphaFoldDB" id="N4UFQ3"/>
<comment type="subcellular location">
    <subcellularLocation>
        <location evidence="1">Membrane</location>
        <topology evidence="1">Multi-pass membrane protein</topology>
    </subcellularLocation>
</comment>
<dbReference type="GO" id="GO:0016020">
    <property type="term" value="C:membrane"/>
    <property type="evidence" value="ECO:0007669"/>
    <property type="project" value="UniProtKB-SubCell"/>
</dbReference>
<dbReference type="FunFam" id="1.20.1250.20:FF:000117">
    <property type="entry name" value="MFS hexose transporter"/>
    <property type="match status" value="1"/>
</dbReference>
<comment type="similarity">
    <text evidence="2">Belongs to the major facilitator superfamily. Sugar transporter (TC 2.A.1.1) family.</text>
</comment>
<evidence type="ECO:0000256" key="4">
    <source>
        <dbReference type="ARBA" id="ARBA00022692"/>
    </source>
</evidence>
<keyword evidence="4 8" id="KW-0812">Transmembrane</keyword>
<evidence type="ECO:0000256" key="1">
    <source>
        <dbReference type="ARBA" id="ARBA00004141"/>
    </source>
</evidence>
<feature type="transmembrane region" description="Helical" evidence="8">
    <location>
        <begin position="109"/>
        <end position="127"/>
    </location>
</feature>
<feature type="compositionally biased region" description="Basic and acidic residues" evidence="7">
    <location>
        <begin position="985"/>
        <end position="1000"/>
    </location>
</feature>
<evidence type="ECO:0000256" key="5">
    <source>
        <dbReference type="ARBA" id="ARBA00022989"/>
    </source>
</evidence>
<feature type="transmembrane region" description="Helical" evidence="8">
    <location>
        <begin position="38"/>
        <end position="60"/>
    </location>
</feature>